<comment type="similarity">
    <text evidence="1">Belongs to the RAD52 family.</text>
</comment>
<name>A0A399F6E4_9DEIN</name>
<organism evidence="4 5">
    <name type="scientific">Meiothermus granaticius NBRC 107808</name>
    <dbReference type="NCBI Taxonomy" id="1227551"/>
    <lineage>
        <taxon>Bacteria</taxon>
        <taxon>Thermotogati</taxon>
        <taxon>Deinococcota</taxon>
        <taxon>Deinococci</taxon>
        <taxon>Thermales</taxon>
        <taxon>Thermaceae</taxon>
        <taxon>Meiothermus</taxon>
    </lineage>
</organism>
<accession>A0A399F6E4</accession>
<comment type="caution">
    <text evidence="4">The sequence shown here is derived from an EMBL/GenBank/DDBJ whole genome shotgun (WGS) entry which is preliminary data.</text>
</comment>
<keyword evidence="4" id="KW-0238">DNA-binding</keyword>
<keyword evidence="3" id="KW-0234">DNA repair</keyword>
<dbReference type="EMBL" id="QWLB01000036">
    <property type="protein sequence ID" value="RIH91663.1"/>
    <property type="molecule type" value="Genomic_DNA"/>
</dbReference>
<sequence>METINILTAPLTSDEIEWKIISSKNGSTTLAPYIDARAVMTRLDRAFGPFGWQVRYAPAQVGNEHGVIAGITVKHPETGEWVEKQDGSGASDMEPFKGGISGALKRVATVWGIGRELYTYPRVIVEGEHRYIPWKVLERLRGLPKAVSEGKPLPEVIRLNPDGESVRKGGSISPEAVCKGA</sequence>
<dbReference type="OrthoDB" id="9805874at2"/>
<evidence type="ECO:0000256" key="2">
    <source>
        <dbReference type="ARBA" id="ARBA00022763"/>
    </source>
</evidence>
<evidence type="ECO:0000313" key="5">
    <source>
        <dbReference type="Proteomes" id="UP000266178"/>
    </source>
</evidence>
<keyword evidence="5" id="KW-1185">Reference proteome</keyword>
<evidence type="ECO:0000256" key="1">
    <source>
        <dbReference type="ARBA" id="ARBA00006638"/>
    </source>
</evidence>
<dbReference type="Proteomes" id="UP000266178">
    <property type="component" value="Unassembled WGS sequence"/>
</dbReference>
<proteinExistence type="inferred from homology"/>
<evidence type="ECO:0000313" key="4">
    <source>
        <dbReference type="EMBL" id="RIH91663.1"/>
    </source>
</evidence>
<gene>
    <name evidence="4" type="primary">ddrA_1</name>
    <name evidence="4" type="ORF">Mgrana_02473</name>
</gene>
<dbReference type="AlphaFoldDB" id="A0A399F6E4"/>
<dbReference type="Pfam" id="PF04098">
    <property type="entry name" value="Rad52_Rad22"/>
    <property type="match status" value="1"/>
</dbReference>
<reference evidence="4 5" key="1">
    <citation type="submission" date="2018-08" db="EMBL/GenBank/DDBJ databases">
        <title>Meiothermus granaticius genome AF-68 sequencing project.</title>
        <authorList>
            <person name="Da Costa M.S."/>
            <person name="Albuquerque L."/>
            <person name="Raposo P."/>
            <person name="Froufe H.J.C."/>
            <person name="Barroso C.S."/>
            <person name="Egas C."/>
        </authorList>
    </citation>
    <scope>NUCLEOTIDE SEQUENCE [LARGE SCALE GENOMIC DNA]</scope>
    <source>
        <strain evidence="4 5">AF-68</strain>
    </source>
</reference>
<dbReference type="GO" id="GO:0006281">
    <property type="term" value="P:DNA repair"/>
    <property type="evidence" value="ECO:0007669"/>
    <property type="project" value="UniProtKB-KW"/>
</dbReference>
<evidence type="ECO:0000256" key="3">
    <source>
        <dbReference type="ARBA" id="ARBA00023204"/>
    </source>
</evidence>
<dbReference type="RefSeq" id="WP_119357933.1">
    <property type="nucleotide sequence ID" value="NZ_BJXM01000030.1"/>
</dbReference>
<protein>
    <submittedName>
        <fullName evidence="4">Single-stranded DNA-binding protein DdrA</fullName>
    </submittedName>
</protein>
<dbReference type="InterPro" id="IPR041247">
    <property type="entry name" value="Rad52_fam"/>
</dbReference>
<keyword evidence="2" id="KW-0227">DNA damage</keyword>
<dbReference type="GO" id="GO:0003677">
    <property type="term" value="F:DNA binding"/>
    <property type="evidence" value="ECO:0007669"/>
    <property type="project" value="UniProtKB-KW"/>
</dbReference>